<sequence>MAEKNVQHNLTGPTLVQTKVASNTSQTNPQAFDLLLKIEADSRRCETVGELVFLIANDTLRLTRARQIFVFAAKGRRQRVEAVSSIGKVERDSPRIRWIEAVIQALEADTGLEGKREFVLPAYCPSGDEEHKTFPYRFLLWLPFRLRTGRVFGGMLLAREVPWNEGDAVVAARLADTYAHAWVALTGERRLRRRFSIKPWLAIAALLLAAVGFIPVPLTVLAPAEVAPVEPRVIAAPIDGVVEAILIDPNAGVQQGQLLFRMSDTALRNELAVAEQDVMVAEAKLKQVSQAAIGDPKSRGDLAVTRTELSLATAKRNYASDLLQRSRVTAPIPGVAIFTDKRDWIGRPVTTGERIMEIANPENVQIRIDVPVADAVAVTSGAKVRAFLDSDPLRPLTAHVRTASYEAQLIEGDVLAYRIYAAIEKKPDNLRLGIRGTAQVSGDEVPLAYYLFRRPIAAIRQRLGL</sequence>
<reference evidence="4 5" key="1">
    <citation type="submission" date="2022-02" db="EMBL/GenBank/DDBJ databases">
        <title>Draft genome sequence of Mezorhizobium retamae strain IRAMC:0171 isolated from Retama raetam nodules.</title>
        <authorList>
            <person name="Bengaied R."/>
            <person name="Sbissi I."/>
            <person name="Huber K."/>
            <person name="Ghodbane F."/>
            <person name="Nouioui I."/>
            <person name="Tarhouni M."/>
            <person name="Gtari M."/>
        </authorList>
    </citation>
    <scope>NUCLEOTIDE SEQUENCE [LARGE SCALE GENOMIC DNA]</scope>
    <source>
        <strain evidence="4 5">IRAMC:0171</strain>
    </source>
</reference>
<evidence type="ECO:0000256" key="1">
    <source>
        <dbReference type="ARBA" id="ARBA00004196"/>
    </source>
</evidence>
<dbReference type="PANTHER" id="PTHR32347">
    <property type="entry name" value="EFFLUX SYSTEM COMPONENT YKNX-RELATED"/>
    <property type="match status" value="1"/>
</dbReference>
<comment type="caution">
    <text evidence="4">The sequence shown here is derived from an EMBL/GenBank/DDBJ whole genome shotgun (WGS) entry which is preliminary data.</text>
</comment>
<gene>
    <name evidence="4" type="ORF">L4923_16730</name>
</gene>
<evidence type="ECO:0000313" key="4">
    <source>
        <dbReference type="EMBL" id="MCG7506674.1"/>
    </source>
</evidence>
<name>A0ABS9QGW8_9HYPH</name>
<dbReference type="SUPFAM" id="SSF111369">
    <property type="entry name" value="HlyD-like secretion proteins"/>
    <property type="match status" value="1"/>
</dbReference>
<keyword evidence="2" id="KW-0175">Coiled coil</keyword>
<dbReference type="EMBL" id="JAKREW010000016">
    <property type="protein sequence ID" value="MCG7506674.1"/>
    <property type="molecule type" value="Genomic_DNA"/>
</dbReference>
<dbReference type="Gene3D" id="2.40.30.170">
    <property type="match status" value="1"/>
</dbReference>
<evidence type="ECO:0000313" key="5">
    <source>
        <dbReference type="Proteomes" id="UP001201701"/>
    </source>
</evidence>
<comment type="subcellular location">
    <subcellularLocation>
        <location evidence="1">Cell envelope</location>
    </subcellularLocation>
</comment>
<keyword evidence="3" id="KW-1133">Transmembrane helix</keyword>
<protein>
    <submittedName>
        <fullName evidence="4">HlyD family efflux transporter periplasmic adaptor subunit</fullName>
    </submittedName>
</protein>
<keyword evidence="5" id="KW-1185">Reference proteome</keyword>
<keyword evidence="3" id="KW-0472">Membrane</keyword>
<dbReference type="Proteomes" id="UP001201701">
    <property type="component" value="Unassembled WGS sequence"/>
</dbReference>
<feature type="transmembrane region" description="Helical" evidence="3">
    <location>
        <begin position="200"/>
        <end position="222"/>
    </location>
</feature>
<evidence type="ECO:0000256" key="3">
    <source>
        <dbReference type="SAM" id="Phobius"/>
    </source>
</evidence>
<proteinExistence type="predicted"/>
<evidence type="ECO:0000256" key="2">
    <source>
        <dbReference type="ARBA" id="ARBA00023054"/>
    </source>
</evidence>
<dbReference type="RefSeq" id="WP_239367091.1">
    <property type="nucleotide sequence ID" value="NZ_JAKREW010000016.1"/>
</dbReference>
<organism evidence="4 5">
    <name type="scientific">Mesorhizobium retamae</name>
    <dbReference type="NCBI Taxonomy" id="2912854"/>
    <lineage>
        <taxon>Bacteria</taxon>
        <taxon>Pseudomonadati</taxon>
        <taxon>Pseudomonadota</taxon>
        <taxon>Alphaproteobacteria</taxon>
        <taxon>Hyphomicrobiales</taxon>
        <taxon>Phyllobacteriaceae</taxon>
        <taxon>Mesorhizobium</taxon>
    </lineage>
</organism>
<dbReference type="InterPro" id="IPR050465">
    <property type="entry name" value="UPF0194_transport"/>
</dbReference>
<accession>A0ABS9QGW8</accession>
<keyword evidence="3" id="KW-0812">Transmembrane</keyword>
<dbReference type="PANTHER" id="PTHR32347:SF23">
    <property type="entry name" value="BLL5650 PROTEIN"/>
    <property type="match status" value="1"/>
</dbReference>